<dbReference type="InterPro" id="IPR037045">
    <property type="entry name" value="S8pro/Inhibitor_I9_sf"/>
</dbReference>
<evidence type="ECO:0000313" key="4">
    <source>
        <dbReference type="Proteomes" id="UP000015105"/>
    </source>
</evidence>
<evidence type="ECO:0000256" key="1">
    <source>
        <dbReference type="SAM" id="Phobius"/>
    </source>
</evidence>
<reference evidence="4" key="2">
    <citation type="journal article" date="2017" name="Nat. Plants">
        <title>The Aegilops tauschii genome reveals multiple impacts of transposons.</title>
        <authorList>
            <person name="Zhao G."/>
            <person name="Zou C."/>
            <person name="Li K."/>
            <person name="Wang K."/>
            <person name="Li T."/>
            <person name="Gao L."/>
            <person name="Zhang X."/>
            <person name="Wang H."/>
            <person name="Yang Z."/>
            <person name="Liu X."/>
            <person name="Jiang W."/>
            <person name="Mao L."/>
            <person name="Kong X."/>
            <person name="Jiao Y."/>
            <person name="Jia J."/>
        </authorList>
    </citation>
    <scope>NUCLEOTIDE SEQUENCE [LARGE SCALE GENOMIC DNA]</scope>
    <source>
        <strain evidence="4">cv. AL8/78</strain>
    </source>
</reference>
<reference evidence="3" key="4">
    <citation type="submission" date="2019-03" db="UniProtKB">
        <authorList>
            <consortium name="EnsemblPlants"/>
        </authorList>
    </citation>
    <scope>IDENTIFICATION</scope>
</reference>
<dbReference type="PANTHER" id="PTHR48222">
    <property type="entry name" value="PROTEINASE INHIBITOR, PROPEPTIDE"/>
    <property type="match status" value="1"/>
</dbReference>
<dbReference type="PANTHER" id="PTHR48222:SF7">
    <property type="entry name" value="OS07G0438600 PROTEIN"/>
    <property type="match status" value="1"/>
</dbReference>
<keyword evidence="1" id="KW-1133">Transmembrane helix</keyword>
<proteinExistence type="predicted"/>
<name>A0A453PSF9_AEGTS</name>
<dbReference type="SUPFAM" id="SSF54897">
    <property type="entry name" value="Protease propeptides/inhibitors"/>
    <property type="match status" value="1"/>
</dbReference>
<feature type="domain" description="Inhibitor I9" evidence="2">
    <location>
        <begin position="69"/>
        <end position="146"/>
    </location>
</feature>
<dbReference type="Gene3D" id="3.30.70.80">
    <property type="entry name" value="Peptidase S8 propeptide/proteinase inhibitor I9"/>
    <property type="match status" value="1"/>
</dbReference>
<dbReference type="Gramene" id="AET6Gv20833800.1">
    <property type="protein sequence ID" value="AET6Gv20833800.1"/>
    <property type="gene ID" value="AET6Gv20833800"/>
</dbReference>
<dbReference type="EnsemblPlants" id="AET6Gv20833800.1">
    <property type="protein sequence ID" value="AET6Gv20833800.1"/>
    <property type="gene ID" value="AET6Gv20833800"/>
</dbReference>
<dbReference type="STRING" id="200361.A0A453PSF9"/>
<keyword evidence="4" id="KW-1185">Reference proteome</keyword>
<dbReference type="Proteomes" id="UP000015105">
    <property type="component" value="Chromosome 6D"/>
</dbReference>
<keyword evidence="1" id="KW-0472">Membrane</keyword>
<reference evidence="4" key="1">
    <citation type="journal article" date="2014" name="Science">
        <title>Ancient hybridizations among the ancestral genomes of bread wheat.</title>
        <authorList>
            <consortium name="International Wheat Genome Sequencing Consortium,"/>
            <person name="Marcussen T."/>
            <person name="Sandve S.R."/>
            <person name="Heier L."/>
            <person name="Spannagl M."/>
            <person name="Pfeifer M."/>
            <person name="Jakobsen K.S."/>
            <person name="Wulff B.B."/>
            <person name="Steuernagel B."/>
            <person name="Mayer K.F."/>
            <person name="Olsen O.A."/>
        </authorList>
    </citation>
    <scope>NUCLEOTIDE SEQUENCE [LARGE SCALE GENOMIC DNA]</scope>
    <source>
        <strain evidence="4">cv. AL8/78</strain>
    </source>
</reference>
<evidence type="ECO:0000313" key="3">
    <source>
        <dbReference type="EnsemblPlants" id="AET6Gv20833800.1"/>
    </source>
</evidence>
<reference evidence="3" key="3">
    <citation type="journal article" date="2017" name="Nature">
        <title>Genome sequence of the progenitor of the wheat D genome Aegilops tauschii.</title>
        <authorList>
            <person name="Luo M.C."/>
            <person name="Gu Y.Q."/>
            <person name="Puiu D."/>
            <person name="Wang H."/>
            <person name="Twardziok S.O."/>
            <person name="Deal K.R."/>
            <person name="Huo N."/>
            <person name="Zhu T."/>
            <person name="Wang L."/>
            <person name="Wang Y."/>
            <person name="McGuire P.E."/>
            <person name="Liu S."/>
            <person name="Long H."/>
            <person name="Ramasamy R.K."/>
            <person name="Rodriguez J.C."/>
            <person name="Van S.L."/>
            <person name="Yuan L."/>
            <person name="Wang Z."/>
            <person name="Xia Z."/>
            <person name="Xiao L."/>
            <person name="Anderson O.D."/>
            <person name="Ouyang S."/>
            <person name="Liang Y."/>
            <person name="Zimin A.V."/>
            <person name="Pertea G."/>
            <person name="Qi P."/>
            <person name="Bennetzen J.L."/>
            <person name="Dai X."/>
            <person name="Dawson M.W."/>
            <person name="Muller H.G."/>
            <person name="Kugler K."/>
            <person name="Rivarola-Duarte L."/>
            <person name="Spannagl M."/>
            <person name="Mayer K.F.X."/>
            <person name="Lu F.H."/>
            <person name="Bevan M.W."/>
            <person name="Leroy P."/>
            <person name="Li P."/>
            <person name="You F.M."/>
            <person name="Sun Q."/>
            <person name="Liu Z."/>
            <person name="Lyons E."/>
            <person name="Wicker T."/>
            <person name="Salzberg S.L."/>
            <person name="Devos K.M."/>
            <person name="Dvorak J."/>
        </authorList>
    </citation>
    <scope>NUCLEOTIDE SEQUENCE [LARGE SCALE GENOMIC DNA]</scope>
    <source>
        <strain evidence="3">cv. AL8/78</strain>
    </source>
</reference>
<reference evidence="3" key="5">
    <citation type="journal article" date="2021" name="G3 (Bethesda)">
        <title>Aegilops tauschii genome assembly Aet v5.0 features greater sequence contiguity and improved annotation.</title>
        <authorList>
            <person name="Wang L."/>
            <person name="Zhu T."/>
            <person name="Rodriguez J.C."/>
            <person name="Deal K.R."/>
            <person name="Dubcovsky J."/>
            <person name="McGuire P.E."/>
            <person name="Lux T."/>
            <person name="Spannagl M."/>
            <person name="Mayer K.F.X."/>
            <person name="Baldrich P."/>
            <person name="Meyers B.C."/>
            <person name="Huo N."/>
            <person name="Gu Y.Q."/>
            <person name="Zhou H."/>
            <person name="Devos K.M."/>
            <person name="Bennetzen J.L."/>
            <person name="Unver T."/>
            <person name="Budak H."/>
            <person name="Gulick P.J."/>
            <person name="Galiba G."/>
            <person name="Kalapos B."/>
            <person name="Nelson D.R."/>
            <person name="Li P."/>
            <person name="You F.M."/>
            <person name="Luo M.C."/>
            <person name="Dvorak J."/>
        </authorList>
    </citation>
    <scope>NUCLEOTIDE SEQUENCE [LARGE SCALE GENOMIC DNA]</scope>
    <source>
        <strain evidence="3">cv. AL8/78</strain>
    </source>
</reference>
<accession>A0A453PSF9</accession>
<evidence type="ECO:0000259" key="2">
    <source>
        <dbReference type="Pfam" id="PF05922"/>
    </source>
</evidence>
<sequence>KPEHAHCHHTTACRLQLRKPTMAHTRITAAVAVAFAVLAVAAAASTGATAAGRGKQQQRAPGPASGSIVYIVMVKPPAVAADSAAYHMGILIAAVGSEDKANAALVYSYKNAISGFAARLTPAQVAVLRKNPNVIRAQPDVKYSLHDDHNNNNNLN</sequence>
<dbReference type="InterPro" id="IPR010259">
    <property type="entry name" value="S8pro/Inhibitor_I9"/>
</dbReference>
<protein>
    <recommendedName>
        <fullName evidence="2">Inhibitor I9 domain-containing protein</fullName>
    </recommendedName>
</protein>
<organism evidence="3 4">
    <name type="scientific">Aegilops tauschii subsp. strangulata</name>
    <name type="common">Goatgrass</name>
    <dbReference type="NCBI Taxonomy" id="200361"/>
    <lineage>
        <taxon>Eukaryota</taxon>
        <taxon>Viridiplantae</taxon>
        <taxon>Streptophyta</taxon>
        <taxon>Embryophyta</taxon>
        <taxon>Tracheophyta</taxon>
        <taxon>Spermatophyta</taxon>
        <taxon>Magnoliopsida</taxon>
        <taxon>Liliopsida</taxon>
        <taxon>Poales</taxon>
        <taxon>Poaceae</taxon>
        <taxon>BOP clade</taxon>
        <taxon>Pooideae</taxon>
        <taxon>Triticodae</taxon>
        <taxon>Triticeae</taxon>
        <taxon>Triticinae</taxon>
        <taxon>Aegilops</taxon>
    </lineage>
</organism>
<keyword evidence="1" id="KW-0812">Transmembrane</keyword>
<feature type="transmembrane region" description="Helical" evidence="1">
    <location>
        <begin position="27"/>
        <end position="51"/>
    </location>
</feature>
<dbReference type="AlphaFoldDB" id="A0A453PSF9"/>
<dbReference type="Pfam" id="PF05922">
    <property type="entry name" value="Inhibitor_I9"/>
    <property type="match status" value="1"/>
</dbReference>